<dbReference type="AlphaFoldDB" id="A0A8J9VYZ1"/>
<sequence length="908" mass="101509">MRVIQTFSFHLCISTVLAVYDSRSMRLINAPETLNNKSNFGFSITYFNKQLFISAPTADNIGKIFSYDVIKKSFNEIAFKLERESPSNYTNDYWLGAYLTSGSKYVVTCAPRTIYKYVKLVTKGVCYKFSSSDDIVQLSDMELPDRKPLNGGVESFGWIVDINNQTNIIAIGGQGVGPGGVEIYENYLTPPRTLITDTPNLGYSIASGNFLSDEEIIYAISTPYGEHGEGRVYFYDKLLKKIKLLDVGEVGSIYGAVLCAARLGHTRTSLLVGAPTFASNSRYNTGAVYVYVPAEKAKLLSSAPQLIRILKGTVDGGYFGASIVSLGDIDGDGRDEVAIGAPYDGEGAVYIYTGFSLLNDKTWLRKIQPEKFKSFGFSLAPIPDVSGTKCNGLGVGAPLSNYAFILKCIPILTVKLDAELPNVQKKTNDGEYYKFRACLNVSYPLDPIKIRSQIELKIDVIHAAAKLVGFGDDLEPSIFDLEERLPRICKDFIVTMSNGNYEELIKFNFTAKINAFKSTIFSAPEVILSDRSVLTLQKSVCAADCKLSCRCVPKLRTVTLQTTLTNPYKVGLQSLERFSVLVQNLGETAYDACVVISVSNAFVQNISPSCSRYNSTRKFLCRPPQKIPTGIIWPVGDIGIDTSALTNKDDHLGIQYDIYGHCENETEKHTEEVYYPLIFDYDVFHISGASIPNKVLNITDNDVGSVKKIQHVYTISNKGYIDFYEVFIRIKLQRKNYINYQTPVLKLIRENETLSIECSHKTMVVKGVTNMLCSFELLKASEALLFLSIDVLPNNLGEIENNATVLSEVHLLLSEKRLIARVETKLMLLSVSIPNWIWIVAVLSALLILLIVVLILRRCGYFKRQNKERLQSLRKSRRIQTEMRYINKDKISKQDTPEINEKQEEIAT</sequence>
<dbReference type="EMBL" id="OV170223">
    <property type="protein sequence ID" value="CAH0721947.1"/>
    <property type="molecule type" value="Genomic_DNA"/>
</dbReference>
<dbReference type="GO" id="GO:0033627">
    <property type="term" value="P:cell adhesion mediated by integrin"/>
    <property type="evidence" value="ECO:0007669"/>
    <property type="project" value="TreeGrafter"/>
</dbReference>
<dbReference type="PROSITE" id="PS51470">
    <property type="entry name" value="FG_GAP"/>
    <property type="match status" value="1"/>
</dbReference>
<dbReference type="InterPro" id="IPR000413">
    <property type="entry name" value="Integrin_alpha"/>
</dbReference>
<feature type="signal peptide" evidence="5">
    <location>
        <begin position="1"/>
        <end position="18"/>
    </location>
</feature>
<dbReference type="InterPro" id="IPR028994">
    <property type="entry name" value="Integrin_alpha_N"/>
</dbReference>
<keyword evidence="1 5" id="KW-0732">Signal</keyword>
<comment type="subcellular location">
    <subcellularLocation>
        <location evidence="5">Membrane</location>
        <topology evidence="5">Single-pass type I membrane protein</topology>
    </subcellularLocation>
</comment>
<dbReference type="Proteomes" id="UP000838878">
    <property type="component" value="Chromosome 3"/>
</dbReference>
<feature type="repeat" description="FG-GAP" evidence="4">
    <location>
        <begin position="305"/>
        <end position="361"/>
    </location>
</feature>
<keyword evidence="5" id="KW-0472">Membrane</keyword>
<evidence type="ECO:0000256" key="2">
    <source>
        <dbReference type="ARBA" id="ARBA00022737"/>
    </source>
</evidence>
<dbReference type="GO" id="GO:0007229">
    <property type="term" value="P:integrin-mediated signaling pathway"/>
    <property type="evidence" value="ECO:0007669"/>
    <property type="project" value="UniProtKB-KW"/>
</dbReference>
<keyword evidence="5" id="KW-1133">Transmembrane helix</keyword>
<keyword evidence="2" id="KW-0677">Repeat</keyword>
<dbReference type="SMART" id="SM00191">
    <property type="entry name" value="Int_alpha"/>
    <property type="match status" value="4"/>
</dbReference>
<comment type="similarity">
    <text evidence="5">Belongs to the integrin alpha chain family.</text>
</comment>
<dbReference type="OrthoDB" id="5317514at2759"/>
<dbReference type="PANTHER" id="PTHR23220:SF83">
    <property type="entry name" value="INTEGRIN ALPHA-PS3-RELATED"/>
    <property type="match status" value="1"/>
</dbReference>
<dbReference type="PANTHER" id="PTHR23220">
    <property type="entry name" value="INTEGRIN ALPHA"/>
    <property type="match status" value="1"/>
</dbReference>
<dbReference type="InterPro" id="IPR013517">
    <property type="entry name" value="FG-GAP"/>
</dbReference>
<dbReference type="InterPro" id="IPR013519">
    <property type="entry name" value="Int_alpha_beta-p"/>
</dbReference>
<dbReference type="GO" id="GO:0098609">
    <property type="term" value="P:cell-cell adhesion"/>
    <property type="evidence" value="ECO:0007669"/>
    <property type="project" value="TreeGrafter"/>
</dbReference>
<feature type="non-terminal residue" evidence="6">
    <location>
        <position position="908"/>
    </location>
</feature>
<feature type="chain" id="PRO_5035486864" evidence="5">
    <location>
        <begin position="19"/>
        <end position="908"/>
    </location>
</feature>
<dbReference type="Gene3D" id="1.20.5.930">
    <property type="entry name" value="Bicelle-embedded integrin alpha(iib) transmembrane segment"/>
    <property type="match status" value="1"/>
</dbReference>
<keyword evidence="5" id="KW-0401">Integrin</keyword>
<evidence type="ECO:0000256" key="1">
    <source>
        <dbReference type="ARBA" id="ARBA00022729"/>
    </source>
</evidence>
<keyword evidence="5" id="KW-0130">Cell adhesion</keyword>
<protein>
    <submittedName>
        <fullName evidence="6">Uncharacterized protein</fullName>
    </submittedName>
</protein>
<keyword evidence="5" id="KW-0675">Receptor</keyword>
<gene>
    <name evidence="6" type="ORF">BINO364_LOCUS7979</name>
</gene>
<dbReference type="Pfam" id="PF01839">
    <property type="entry name" value="FG-GAP"/>
    <property type="match status" value="1"/>
</dbReference>
<evidence type="ECO:0000313" key="6">
    <source>
        <dbReference type="EMBL" id="CAH0721947.1"/>
    </source>
</evidence>
<dbReference type="GO" id="GO:0005178">
    <property type="term" value="F:integrin binding"/>
    <property type="evidence" value="ECO:0007669"/>
    <property type="project" value="TreeGrafter"/>
</dbReference>
<dbReference type="GO" id="GO:0009897">
    <property type="term" value="C:external side of plasma membrane"/>
    <property type="evidence" value="ECO:0007669"/>
    <property type="project" value="TreeGrafter"/>
</dbReference>
<evidence type="ECO:0000256" key="5">
    <source>
        <dbReference type="RuleBase" id="RU003762"/>
    </source>
</evidence>
<dbReference type="SUPFAM" id="SSF69318">
    <property type="entry name" value="Integrin alpha N-terminal domain"/>
    <property type="match status" value="1"/>
</dbReference>
<reference evidence="6" key="1">
    <citation type="submission" date="2021-12" db="EMBL/GenBank/DDBJ databases">
        <authorList>
            <person name="Martin H S."/>
        </authorList>
    </citation>
    <scope>NUCLEOTIDE SEQUENCE</scope>
</reference>
<dbReference type="Gene3D" id="2.130.10.130">
    <property type="entry name" value="Integrin alpha, N-terminal"/>
    <property type="match status" value="1"/>
</dbReference>
<keyword evidence="5" id="KW-0812">Transmembrane</keyword>
<feature type="transmembrane region" description="Helical" evidence="5">
    <location>
        <begin position="836"/>
        <end position="856"/>
    </location>
</feature>
<dbReference type="GO" id="GO:0008305">
    <property type="term" value="C:integrin complex"/>
    <property type="evidence" value="ECO:0007669"/>
    <property type="project" value="InterPro"/>
</dbReference>
<evidence type="ECO:0000313" key="7">
    <source>
        <dbReference type="Proteomes" id="UP000838878"/>
    </source>
</evidence>
<keyword evidence="3" id="KW-0325">Glycoprotein</keyword>
<dbReference type="GO" id="GO:0007160">
    <property type="term" value="P:cell-matrix adhesion"/>
    <property type="evidence" value="ECO:0007669"/>
    <property type="project" value="TreeGrafter"/>
</dbReference>
<organism evidence="6 7">
    <name type="scientific">Brenthis ino</name>
    <name type="common">lesser marbled fritillary</name>
    <dbReference type="NCBI Taxonomy" id="405034"/>
    <lineage>
        <taxon>Eukaryota</taxon>
        <taxon>Metazoa</taxon>
        <taxon>Ecdysozoa</taxon>
        <taxon>Arthropoda</taxon>
        <taxon>Hexapoda</taxon>
        <taxon>Insecta</taxon>
        <taxon>Pterygota</taxon>
        <taxon>Neoptera</taxon>
        <taxon>Endopterygota</taxon>
        <taxon>Lepidoptera</taxon>
        <taxon>Glossata</taxon>
        <taxon>Ditrysia</taxon>
        <taxon>Papilionoidea</taxon>
        <taxon>Nymphalidae</taxon>
        <taxon>Heliconiinae</taxon>
        <taxon>Argynnini</taxon>
        <taxon>Brenthis</taxon>
    </lineage>
</organism>
<evidence type="ECO:0000256" key="4">
    <source>
        <dbReference type="PROSITE-ProRule" id="PRU00803"/>
    </source>
</evidence>
<name>A0A8J9VYZ1_9NEOP</name>
<accession>A0A8J9VYZ1</accession>
<proteinExistence type="inferred from homology"/>
<dbReference type="PRINTS" id="PR01185">
    <property type="entry name" value="INTEGRINA"/>
</dbReference>
<evidence type="ECO:0000256" key="3">
    <source>
        <dbReference type="ARBA" id="ARBA00023180"/>
    </source>
</evidence>
<keyword evidence="7" id="KW-1185">Reference proteome</keyword>